<dbReference type="Pfam" id="PF13478">
    <property type="entry name" value="XdhC_C"/>
    <property type="match status" value="1"/>
</dbReference>
<reference evidence="2 3" key="1">
    <citation type="submission" date="2020-07" db="EMBL/GenBank/DDBJ databases">
        <title>Genomic Encyclopedia of Type Strains, Phase IV (KMG-V): Genome sequencing to study the core and pangenomes of soil and plant-associated prokaryotes.</title>
        <authorList>
            <person name="Whitman W."/>
        </authorList>
    </citation>
    <scope>NUCLEOTIDE SEQUENCE [LARGE SCALE GENOMIC DNA]</scope>
    <source>
        <strain evidence="2 3">AN3</strain>
    </source>
</reference>
<organism evidence="2 3">
    <name type="scientific">Phyllobacterium myrsinacearum</name>
    <dbReference type="NCBI Taxonomy" id="28101"/>
    <lineage>
        <taxon>Bacteria</taxon>
        <taxon>Pseudomonadati</taxon>
        <taxon>Pseudomonadota</taxon>
        <taxon>Alphaproteobacteria</taxon>
        <taxon>Hyphomicrobiales</taxon>
        <taxon>Phyllobacteriaceae</taxon>
        <taxon>Phyllobacterium</taxon>
    </lineage>
</organism>
<dbReference type="PANTHER" id="PTHR30388:SF4">
    <property type="entry name" value="MOLYBDENUM COFACTOR INSERTION CHAPERONE PAOD"/>
    <property type="match status" value="1"/>
</dbReference>
<dbReference type="PANTHER" id="PTHR30388">
    <property type="entry name" value="ALDEHYDE OXIDOREDUCTASE MOLYBDENUM COFACTOR ASSEMBLY PROTEIN"/>
    <property type="match status" value="1"/>
</dbReference>
<comment type="caution">
    <text evidence="2">The sequence shown here is derived from an EMBL/GenBank/DDBJ whole genome shotgun (WGS) entry which is preliminary data.</text>
</comment>
<evidence type="ECO:0000313" key="2">
    <source>
        <dbReference type="EMBL" id="MBA8878404.1"/>
    </source>
</evidence>
<gene>
    <name evidence="2" type="ORF">FHW16_002116</name>
</gene>
<dbReference type="RefSeq" id="WP_182549104.1">
    <property type="nucleotide sequence ID" value="NZ_JACGXN010000002.1"/>
</dbReference>
<dbReference type="InterPro" id="IPR052698">
    <property type="entry name" value="MoCofactor_Util/Proc"/>
</dbReference>
<proteinExistence type="predicted"/>
<dbReference type="Proteomes" id="UP000549052">
    <property type="component" value="Unassembled WGS sequence"/>
</dbReference>
<dbReference type="AlphaFoldDB" id="A0A839ELP6"/>
<name>A0A839ELP6_9HYPH</name>
<keyword evidence="3" id="KW-1185">Reference proteome</keyword>
<dbReference type="InterPro" id="IPR027051">
    <property type="entry name" value="XdhC_Rossmann_dom"/>
</dbReference>
<sequence>MDPYCLKKLNAERRARRAALLLTDLGDGRDRVIKEGDPVAGQLGELIGRAFLSGRSGVAEVDGRSFFLNVHLPPPRLVVIGAVHISQALAPMAKLAGYDVEIIDPRTAFATPERFSDVTLFAEWPQDVLKTRPFDAYTAVAVVTHDPKIDDQALEAALKAGCFYIGALGSRKTHGARVERLRALGFDDAGIARIHAPIGLDIGAASPSEIAVAVLAEVIGAFRARSLHTPLTLEKTA</sequence>
<dbReference type="EMBL" id="JACGXN010000002">
    <property type="protein sequence ID" value="MBA8878404.1"/>
    <property type="molecule type" value="Genomic_DNA"/>
</dbReference>
<protein>
    <submittedName>
        <fullName evidence="2">Xanthine dehydrogenase accessory factor</fullName>
    </submittedName>
</protein>
<evidence type="ECO:0000259" key="1">
    <source>
        <dbReference type="Pfam" id="PF13478"/>
    </source>
</evidence>
<evidence type="ECO:0000313" key="3">
    <source>
        <dbReference type="Proteomes" id="UP000549052"/>
    </source>
</evidence>
<accession>A0A839ELP6</accession>
<feature type="domain" description="XdhC Rossmann" evidence="1">
    <location>
        <begin position="77"/>
        <end position="218"/>
    </location>
</feature>
<dbReference type="Gene3D" id="3.40.50.720">
    <property type="entry name" value="NAD(P)-binding Rossmann-like Domain"/>
    <property type="match status" value="1"/>
</dbReference>